<organism evidence="7 8">
    <name type="scientific">Tenacibaculum polynesiense</name>
    <dbReference type="NCBI Taxonomy" id="3137857"/>
    <lineage>
        <taxon>Bacteria</taxon>
        <taxon>Pseudomonadati</taxon>
        <taxon>Bacteroidota</taxon>
        <taxon>Flavobacteriia</taxon>
        <taxon>Flavobacteriales</taxon>
        <taxon>Flavobacteriaceae</taxon>
        <taxon>Tenacibaculum</taxon>
    </lineage>
</organism>
<dbReference type="InterPro" id="IPR004107">
    <property type="entry name" value="Integrase_SAM-like_N"/>
</dbReference>
<gene>
    <name evidence="7" type="ORF">T190423A01A_90065</name>
</gene>
<evidence type="ECO:0000313" key="7">
    <source>
        <dbReference type="EMBL" id="CAL2104640.1"/>
    </source>
</evidence>
<feature type="domain" description="Tyr recombinase" evidence="5">
    <location>
        <begin position="224"/>
        <end position="419"/>
    </location>
</feature>
<protein>
    <recommendedName>
        <fullName evidence="9">Site-specific recombinase XerD</fullName>
    </recommendedName>
</protein>
<evidence type="ECO:0000256" key="1">
    <source>
        <dbReference type="ARBA" id="ARBA00022908"/>
    </source>
</evidence>
<dbReference type="EMBL" id="CAXJIO010000018">
    <property type="protein sequence ID" value="CAL2104640.1"/>
    <property type="molecule type" value="Genomic_DNA"/>
</dbReference>
<dbReference type="Proteomes" id="UP001497527">
    <property type="component" value="Unassembled WGS sequence"/>
</dbReference>
<evidence type="ECO:0008006" key="9">
    <source>
        <dbReference type="Google" id="ProtNLM"/>
    </source>
</evidence>
<evidence type="ECO:0000256" key="2">
    <source>
        <dbReference type="ARBA" id="ARBA00023125"/>
    </source>
</evidence>
<dbReference type="InterPro" id="IPR050090">
    <property type="entry name" value="Tyrosine_recombinase_XerCD"/>
</dbReference>
<dbReference type="Gene3D" id="1.10.443.10">
    <property type="entry name" value="Intergrase catalytic core"/>
    <property type="match status" value="1"/>
</dbReference>
<evidence type="ECO:0000259" key="6">
    <source>
        <dbReference type="PROSITE" id="PS51900"/>
    </source>
</evidence>
<name>A0ABP1F529_9FLAO</name>
<evidence type="ECO:0000259" key="5">
    <source>
        <dbReference type="PROSITE" id="PS51898"/>
    </source>
</evidence>
<dbReference type="PANTHER" id="PTHR30349">
    <property type="entry name" value="PHAGE INTEGRASE-RELATED"/>
    <property type="match status" value="1"/>
</dbReference>
<dbReference type="Pfam" id="PF00589">
    <property type="entry name" value="Phage_integrase"/>
    <property type="match status" value="1"/>
</dbReference>
<dbReference type="RefSeq" id="WP_348721733.1">
    <property type="nucleotide sequence ID" value="NZ_CAXJIO010000018.1"/>
</dbReference>
<dbReference type="InterPro" id="IPR044068">
    <property type="entry name" value="CB"/>
</dbReference>
<keyword evidence="3" id="KW-0233">DNA recombination</keyword>
<evidence type="ECO:0000256" key="4">
    <source>
        <dbReference type="PROSITE-ProRule" id="PRU01248"/>
    </source>
</evidence>
<comment type="caution">
    <text evidence="7">The sequence shown here is derived from an EMBL/GenBank/DDBJ whole genome shotgun (WGS) entry which is preliminary data.</text>
</comment>
<feature type="domain" description="Core-binding (CB)" evidence="6">
    <location>
        <begin position="117"/>
        <end position="203"/>
    </location>
</feature>
<dbReference type="Gene3D" id="1.10.150.130">
    <property type="match status" value="1"/>
</dbReference>
<dbReference type="InterPro" id="IPR010998">
    <property type="entry name" value="Integrase_recombinase_N"/>
</dbReference>
<dbReference type="InterPro" id="IPR011010">
    <property type="entry name" value="DNA_brk_join_enz"/>
</dbReference>
<dbReference type="PROSITE" id="PS51900">
    <property type="entry name" value="CB"/>
    <property type="match status" value="1"/>
</dbReference>
<keyword evidence="1" id="KW-0229">DNA integration</keyword>
<proteinExistence type="predicted"/>
<dbReference type="PROSITE" id="PS51898">
    <property type="entry name" value="TYR_RECOMBINASE"/>
    <property type="match status" value="1"/>
</dbReference>
<evidence type="ECO:0000313" key="8">
    <source>
        <dbReference type="Proteomes" id="UP001497527"/>
    </source>
</evidence>
<evidence type="ECO:0000256" key="3">
    <source>
        <dbReference type="ARBA" id="ARBA00023172"/>
    </source>
</evidence>
<dbReference type="Pfam" id="PF13495">
    <property type="entry name" value="Phage_int_SAM_4"/>
    <property type="match status" value="1"/>
</dbReference>
<dbReference type="InterPro" id="IPR002104">
    <property type="entry name" value="Integrase_catalytic"/>
</dbReference>
<keyword evidence="2 4" id="KW-0238">DNA-binding</keyword>
<reference evidence="7 8" key="1">
    <citation type="submission" date="2024-05" db="EMBL/GenBank/DDBJ databases">
        <authorList>
            <person name="Duchaud E."/>
        </authorList>
    </citation>
    <scope>NUCLEOTIDE SEQUENCE [LARGE SCALE GENOMIC DNA]</scope>
    <source>
        <strain evidence="7">Ena-SAMPLE-TAB-13-05-2024-13:56:06:370-140308</strain>
    </source>
</reference>
<dbReference type="InterPro" id="IPR013762">
    <property type="entry name" value="Integrase-like_cat_sf"/>
</dbReference>
<accession>A0ABP1F529</accession>
<keyword evidence="8" id="KW-1185">Reference proteome</keyword>
<sequence length="423" mass="50863">MHKKEKVHRKVHRKNRLKFLQKLFSEPKIYRAKKEVDGQMVVTVEKPWHVYYRYRNPETGILEKFIEKKGINRLKTVTAREEAARNLRRALKRYLQDGYNPFEFKVIEAAVNKEVFTTVEAIQIAFNQKCNGWKESTKDVNRIYVETFIAWLKKRNLDARPITFLTKKHISFYLGYLIEEKGVSKTSRNNHKRLLSSLFSELEEKEMIEDNFIKKIAFLKTTAKKNKPFNTQQLDAILSYLKEHDNYLYCYIKVMWYSFLRPIEIIRLKVDNVNLVDNVIDIDTKTEERVYVRLVKPLEAYFKTLGLEKHKPDQLLFTKDLKVGYWVTKKEKSREDWFSKRFKKVKEHFNLSEDYGVYSFRHTSALSIYYQFKNTKGMSEYQAVLKVQEIMRHKDEQTTRKYLREIGGQLPEDWSQNYDYEVL</sequence>
<dbReference type="SUPFAM" id="SSF56349">
    <property type="entry name" value="DNA breaking-rejoining enzymes"/>
    <property type="match status" value="1"/>
</dbReference>